<evidence type="ECO:0000256" key="5">
    <source>
        <dbReference type="ARBA" id="ARBA00022801"/>
    </source>
</evidence>
<evidence type="ECO:0000259" key="9">
    <source>
        <dbReference type="PROSITE" id="PS51462"/>
    </source>
</evidence>
<evidence type="ECO:0000256" key="2">
    <source>
        <dbReference type="ARBA" id="ARBA00004370"/>
    </source>
</evidence>
<dbReference type="GO" id="GO:0016787">
    <property type="term" value="F:hydrolase activity"/>
    <property type="evidence" value="ECO:0007669"/>
    <property type="project" value="UniProtKB-KW"/>
</dbReference>
<evidence type="ECO:0000256" key="1">
    <source>
        <dbReference type="ARBA" id="ARBA00003951"/>
    </source>
</evidence>
<dbReference type="SUPFAM" id="SSF55811">
    <property type="entry name" value="Nudix"/>
    <property type="match status" value="1"/>
</dbReference>
<evidence type="ECO:0000313" key="10">
    <source>
        <dbReference type="EMBL" id="KXZ50213.1"/>
    </source>
</evidence>
<dbReference type="InterPro" id="IPR000086">
    <property type="entry name" value="NUDIX_hydrolase_dom"/>
</dbReference>
<dbReference type="CDD" id="cd04697">
    <property type="entry name" value="NUDIX_Hydrolase"/>
    <property type="match status" value="1"/>
</dbReference>
<comment type="subcellular location">
    <subcellularLocation>
        <location evidence="2">Membrane</location>
    </subcellularLocation>
</comment>
<dbReference type="PANTHER" id="PTHR10885">
    <property type="entry name" value="ISOPENTENYL-DIPHOSPHATE DELTA-ISOMERASE"/>
    <property type="match status" value="1"/>
</dbReference>
<keyword evidence="5" id="KW-0378">Hydrolase</keyword>
<dbReference type="EMBL" id="LSYV01000018">
    <property type="protein sequence ID" value="KXZ50213.1"/>
    <property type="molecule type" value="Genomic_DNA"/>
</dbReference>
<proteinExistence type="inferred from homology"/>
<organism evidence="10 11">
    <name type="scientific">Gonium pectorale</name>
    <name type="common">Green alga</name>
    <dbReference type="NCBI Taxonomy" id="33097"/>
    <lineage>
        <taxon>Eukaryota</taxon>
        <taxon>Viridiplantae</taxon>
        <taxon>Chlorophyta</taxon>
        <taxon>core chlorophytes</taxon>
        <taxon>Chlorophyceae</taxon>
        <taxon>CS clade</taxon>
        <taxon>Chlamydomonadales</taxon>
        <taxon>Volvocaceae</taxon>
        <taxon>Gonium</taxon>
    </lineage>
</organism>
<dbReference type="PROSITE" id="PS00893">
    <property type="entry name" value="NUDIX_BOX"/>
    <property type="match status" value="1"/>
</dbReference>
<keyword evidence="11" id="KW-1185">Reference proteome</keyword>
<comment type="caution">
    <text evidence="10">The sequence shown here is derived from an EMBL/GenBank/DDBJ whole genome shotgun (WGS) entry which is preliminary data.</text>
</comment>
<evidence type="ECO:0000256" key="6">
    <source>
        <dbReference type="ARBA" id="ARBA00022989"/>
    </source>
</evidence>
<feature type="transmembrane region" description="Helical" evidence="8">
    <location>
        <begin position="61"/>
        <end position="78"/>
    </location>
</feature>
<dbReference type="AlphaFoldDB" id="A0A150GK52"/>
<comment type="function">
    <text evidence="1">Catalyzes the 1,3-allylic rearrangement of the homoallylic substrate isopentenyl (IPP) to its highly electrophilic allylic isomer, dimethylallyl diphosphate (DMAPP).</text>
</comment>
<dbReference type="InterPro" id="IPR044890">
    <property type="entry name" value="TMEM14_sf"/>
</dbReference>
<evidence type="ECO:0000256" key="3">
    <source>
        <dbReference type="ARBA" id="ARBA00007590"/>
    </source>
</evidence>
<name>A0A150GK52_GONPE</name>
<dbReference type="Pfam" id="PF00293">
    <property type="entry name" value="NUDIX"/>
    <property type="match status" value="1"/>
</dbReference>
<gene>
    <name evidence="10" type="ORF">GPECTOR_17g850</name>
</gene>
<comment type="similarity">
    <text evidence="3">Belongs to the TMEM14 family.</text>
</comment>
<evidence type="ECO:0000256" key="4">
    <source>
        <dbReference type="ARBA" id="ARBA00022692"/>
    </source>
</evidence>
<keyword evidence="6 8" id="KW-1133">Transmembrane helix</keyword>
<dbReference type="InterPro" id="IPR020084">
    <property type="entry name" value="NUDIX_hydrolase_CS"/>
</dbReference>
<dbReference type="Gene3D" id="3.90.79.10">
    <property type="entry name" value="Nucleoside Triphosphate Pyrophosphohydrolase"/>
    <property type="match status" value="1"/>
</dbReference>
<dbReference type="OrthoDB" id="510307at2759"/>
<feature type="transmembrane region" description="Helical" evidence="8">
    <location>
        <begin position="6"/>
        <end position="23"/>
    </location>
</feature>
<dbReference type="InterPro" id="IPR005349">
    <property type="entry name" value="TMEM14"/>
</dbReference>
<dbReference type="PANTHER" id="PTHR10885:SF0">
    <property type="entry name" value="ISOPENTENYL-DIPHOSPHATE DELTA-ISOMERASE"/>
    <property type="match status" value="1"/>
</dbReference>
<feature type="transmembrane region" description="Helical" evidence="8">
    <location>
        <begin position="30"/>
        <end position="49"/>
    </location>
</feature>
<dbReference type="Gene3D" id="1.10.10.1740">
    <property type="entry name" value="Transmembrane protein 14-like"/>
    <property type="match status" value="1"/>
</dbReference>
<dbReference type="Proteomes" id="UP000075714">
    <property type="component" value="Unassembled WGS sequence"/>
</dbReference>
<dbReference type="Pfam" id="PF03647">
    <property type="entry name" value="Tmemb_14"/>
    <property type="match status" value="1"/>
</dbReference>
<dbReference type="PROSITE" id="PS51462">
    <property type="entry name" value="NUDIX"/>
    <property type="match status" value="1"/>
</dbReference>
<feature type="domain" description="Nudix hydrolase" evidence="9">
    <location>
        <begin position="126"/>
        <end position="257"/>
    </location>
</feature>
<dbReference type="InterPro" id="IPR015797">
    <property type="entry name" value="NUDIX_hydrolase-like_dom_sf"/>
</dbReference>
<keyword evidence="4 8" id="KW-0812">Transmembrane</keyword>
<reference evidence="11" key="1">
    <citation type="journal article" date="2016" name="Nat. Commun.">
        <title>The Gonium pectorale genome demonstrates co-option of cell cycle regulation during the evolution of multicellularity.</title>
        <authorList>
            <person name="Hanschen E.R."/>
            <person name="Marriage T.N."/>
            <person name="Ferris P.J."/>
            <person name="Hamaji T."/>
            <person name="Toyoda A."/>
            <person name="Fujiyama A."/>
            <person name="Neme R."/>
            <person name="Noguchi H."/>
            <person name="Minakuchi Y."/>
            <person name="Suzuki M."/>
            <person name="Kawai-Toyooka H."/>
            <person name="Smith D.R."/>
            <person name="Sparks H."/>
            <person name="Anderson J."/>
            <person name="Bakaric R."/>
            <person name="Luria V."/>
            <person name="Karger A."/>
            <person name="Kirschner M.W."/>
            <person name="Durand P.M."/>
            <person name="Michod R.E."/>
            <person name="Nozaki H."/>
            <person name="Olson B.J."/>
        </authorList>
    </citation>
    <scope>NUCLEOTIDE SEQUENCE [LARGE SCALE GENOMIC DNA]</scope>
    <source>
        <strain evidence="11">NIES-2863</strain>
    </source>
</reference>
<protein>
    <recommendedName>
        <fullName evidence="9">Nudix hydrolase domain-containing protein</fullName>
    </recommendedName>
</protein>
<evidence type="ECO:0000256" key="8">
    <source>
        <dbReference type="SAM" id="Phobius"/>
    </source>
</evidence>
<dbReference type="GO" id="GO:0016020">
    <property type="term" value="C:membrane"/>
    <property type="evidence" value="ECO:0007669"/>
    <property type="project" value="UniProtKB-SubCell"/>
</dbReference>
<keyword evidence="7 8" id="KW-0472">Membrane</keyword>
<evidence type="ECO:0000313" key="11">
    <source>
        <dbReference type="Proteomes" id="UP000075714"/>
    </source>
</evidence>
<accession>A0A150GK52</accession>
<evidence type="ECO:0000256" key="7">
    <source>
        <dbReference type="ARBA" id="ARBA00023136"/>
    </source>
</evidence>
<sequence length="268" mass="29930">MYDFCFSPIYSVFLAVAGLYAFISQGSKASLYGGVGSAVVLGALSYASLQHYIKTKAVCKPTVGLSLVVAAGLTYMMFRRYEKTHALAPAVIASVRLPQVPPIYCQDEDNRVVGAEPRDVTVRNRLLGRGAYVLVSNREGELLVSKRSSSKDVYPGHWDVVIAGVVRAGEEYEDTAARELAEEIGVSEDEARRGLRRLFVFPYQDRYCHVWGCAFEFTHSGGELRLQEDEVDWAGFKSMEQVARMLAEEQFTPVGRHILDLRRRMDQS</sequence>